<dbReference type="Gene3D" id="1.20.1630.10">
    <property type="entry name" value="Formate dehydrogenase/DMSO reductase domain"/>
    <property type="match status" value="1"/>
</dbReference>
<feature type="transmembrane region" description="Helical" evidence="7">
    <location>
        <begin position="261"/>
        <end position="280"/>
    </location>
</feature>
<dbReference type="Proteomes" id="UP000192408">
    <property type="component" value="Unassembled WGS sequence"/>
</dbReference>
<feature type="transmembrane region" description="Helical" evidence="7">
    <location>
        <begin position="96"/>
        <end position="116"/>
    </location>
</feature>
<keyword evidence="4 7" id="KW-0812">Transmembrane</keyword>
<proteinExistence type="inferred from homology"/>
<dbReference type="EMBL" id="FWWV01000001">
    <property type="protein sequence ID" value="SMB78796.1"/>
    <property type="molecule type" value="Genomic_DNA"/>
</dbReference>
<evidence type="ECO:0000256" key="4">
    <source>
        <dbReference type="ARBA" id="ARBA00022692"/>
    </source>
</evidence>
<organism evidence="8 9">
    <name type="scientific">Pasteurella testudinis DSM 23072</name>
    <dbReference type="NCBI Taxonomy" id="1122938"/>
    <lineage>
        <taxon>Bacteria</taxon>
        <taxon>Pseudomonadati</taxon>
        <taxon>Pseudomonadota</taxon>
        <taxon>Gammaproteobacteria</taxon>
        <taxon>Pasteurellales</taxon>
        <taxon>Pasteurellaceae</taxon>
        <taxon>Pasteurella</taxon>
    </lineage>
</organism>
<evidence type="ECO:0000313" key="9">
    <source>
        <dbReference type="Proteomes" id="UP000192408"/>
    </source>
</evidence>
<dbReference type="PANTHER" id="PTHR34856">
    <property type="entry name" value="PROTEIN NRFD"/>
    <property type="match status" value="1"/>
</dbReference>
<evidence type="ECO:0000313" key="8">
    <source>
        <dbReference type="EMBL" id="SMB78796.1"/>
    </source>
</evidence>
<dbReference type="STRING" id="1122938.SAMN05660772_00237"/>
<evidence type="ECO:0000256" key="6">
    <source>
        <dbReference type="ARBA" id="ARBA00023136"/>
    </source>
</evidence>
<evidence type="ECO:0000256" key="1">
    <source>
        <dbReference type="ARBA" id="ARBA00004651"/>
    </source>
</evidence>
<dbReference type="Pfam" id="PF03916">
    <property type="entry name" value="NrfD"/>
    <property type="match status" value="1"/>
</dbReference>
<keyword evidence="5 7" id="KW-1133">Transmembrane helix</keyword>
<protein>
    <submittedName>
        <fullName evidence="8">Respiratory nitrite reductase specific menaquinol--cytochrome-c reductase complex subunit NrfD</fullName>
    </submittedName>
</protein>
<feature type="transmembrane region" description="Helical" evidence="7">
    <location>
        <begin position="224"/>
        <end position="241"/>
    </location>
</feature>
<dbReference type="NCBIfam" id="TIGR03148">
    <property type="entry name" value="cyt_nit_nrfD"/>
    <property type="match status" value="1"/>
</dbReference>
<evidence type="ECO:0000256" key="2">
    <source>
        <dbReference type="ARBA" id="ARBA00008929"/>
    </source>
</evidence>
<sequence>MNSPFHFPSLVWDEIIAIYLFLLGISAGATLLAVLLKRSAVLEGSDVSRNSVIRSAAVIAPLSLIIGLTILIFHLTKPWTFWLLMFNYQPQSVMSMGVMLFQVYMLFLFLWLAIVFKHLLADWINRYIPALGFVKKIINLAEKATNPIELILILLSVLLGAYTGFLLSALVSYPMLNNPVLPILFLASGTSSGIAALLLAAVWCCRESTHSASISFLHKFETPVVLLEIFLLFAFFVGLYFGGGQKTVSMVTAIGGGFWSWVFWIGVVLIGLVLPLVLNACAGDAIKHKKGFIIFTALCTLFGVFCLRFFVLYTGQMTLA</sequence>
<gene>
    <name evidence="8" type="ORF">SAMN05660772_00237</name>
</gene>
<evidence type="ECO:0000256" key="3">
    <source>
        <dbReference type="ARBA" id="ARBA00022475"/>
    </source>
</evidence>
<dbReference type="GO" id="GO:0005886">
    <property type="term" value="C:plasma membrane"/>
    <property type="evidence" value="ECO:0007669"/>
    <property type="project" value="UniProtKB-SubCell"/>
</dbReference>
<dbReference type="InterPro" id="IPR052049">
    <property type="entry name" value="Electron_transfer_protein"/>
</dbReference>
<feature type="transmembrane region" description="Helical" evidence="7">
    <location>
        <begin position="15"/>
        <end position="36"/>
    </location>
</feature>
<dbReference type="PANTHER" id="PTHR34856:SF2">
    <property type="entry name" value="PROTEIN NRFD"/>
    <property type="match status" value="1"/>
</dbReference>
<dbReference type="AlphaFoldDB" id="A0A1W1UCH6"/>
<evidence type="ECO:0000256" key="5">
    <source>
        <dbReference type="ARBA" id="ARBA00022989"/>
    </source>
</evidence>
<dbReference type="InterPro" id="IPR017566">
    <property type="entry name" value="NrfD"/>
</dbReference>
<keyword evidence="6 7" id="KW-0472">Membrane</keyword>
<dbReference type="RefSeq" id="WP_084255484.1">
    <property type="nucleotide sequence ID" value="NZ_FWWV01000001.1"/>
</dbReference>
<feature type="transmembrane region" description="Helical" evidence="7">
    <location>
        <begin position="183"/>
        <end position="203"/>
    </location>
</feature>
<comment type="subcellular location">
    <subcellularLocation>
        <location evidence="1">Cell membrane</location>
        <topology evidence="1">Multi-pass membrane protein</topology>
    </subcellularLocation>
</comment>
<feature type="transmembrane region" description="Helical" evidence="7">
    <location>
        <begin position="56"/>
        <end position="76"/>
    </location>
</feature>
<feature type="transmembrane region" description="Helical" evidence="7">
    <location>
        <begin position="292"/>
        <end position="313"/>
    </location>
</feature>
<accession>A0A1W1UCH6</accession>
<keyword evidence="3" id="KW-1003">Cell membrane</keyword>
<reference evidence="9" key="1">
    <citation type="submission" date="2017-04" db="EMBL/GenBank/DDBJ databases">
        <authorList>
            <person name="Varghese N."/>
            <person name="Submissions S."/>
        </authorList>
    </citation>
    <scope>NUCLEOTIDE SEQUENCE [LARGE SCALE GENOMIC DNA]</scope>
    <source>
        <strain evidence="9">DSM 23072</strain>
    </source>
</reference>
<feature type="transmembrane region" description="Helical" evidence="7">
    <location>
        <begin position="150"/>
        <end position="171"/>
    </location>
</feature>
<name>A0A1W1UCH6_9PAST</name>
<keyword evidence="9" id="KW-1185">Reference proteome</keyword>
<comment type="similarity">
    <text evidence="2">Belongs to the NrfD family.</text>
</comment>
<dbReference type="InterPro" id="IPR005614">
    <property type="entry name" value="NrfD-like"/>
</dbReference>
<evidence type="ECO:0000256" key="7">
    <source>
        <dbReference type="SAM" id="Phobius"/>
    </source>
</evidence>